<feature type="compositionally biased region" description="Basic residues" evidence="1">
    <location>
        <begin position="453"/>
        <end position="472"/>
    </location>
</feature>
<keyword evidence="3" id="KW-1185">Reference proteome</keyword>
<dbReference type="Proteomes" id="UP001201980">
    <property type="component" value="Unassembled WGS sequence"/>
</dbReference>
<gene>
    <name evidence="2" type="ORF">MKZ38_006972</name>
</gene>
<evidence type="ECO:0000313" key="2">
    <source>
        <dbReference type="EMBL" id="KAJ2895046.1"/>
    </source>
</evidence>
<feature type="compositionally biased region" description="Polar residues" evidence="1">
    <location>
        <begin position="20"/>
        <end position="41"/>
    </location>
</feature>
<sequence>MDEIQTYKARPGPDTKIHKNLSQAPPSTTTRKRQINNNDSEPQPKRARLTQKNLAHFNKMGKKESKKSTTASSSTGNSKTSKSTSSTSSGFADKAYRNGILPIPHSKPPTNLEEIQEQHTRTRTTVSPSKTNYQYYTNRVEKAGNESTMVSATSGELLKKYNDEGYLSSFNRLFSGLPDYVGFNNELSAPQPDFVEGLEQREFNPVPVDEQIEGAVLYKDEPHAITLPHIAGEWKGPHGNMGEARLQSSYAGAALVHTRNQALAHMGTSDPPGHAAVTTFATNGTDINFFAHFAAPLEGDPDKLEYHQYQYATANVKDTYQGHRDGRRGIRNAQDRAREQSYALKDQLKEHWKQQRDALRSITEETPVSASDAYPPVTTTESIATTMDPLSTTDAEPSFTTIKSSAITTEPPTYTYEETTPNGTEAQPAPYEDEGGSTLEQPYPPPPTEPPRLHKKSHSRSSHAFSSKRKSSSSRSSHGSSKHTRSRHISKHQNYWTLDSELGRYFHKHSNGSTSWLIESDDEEE</sequence>
<comment type="caution">
    <text evidence="2">The sequence shown here is derived from an EMBL/GenBank/DDBJ whole genome shotgun (WGS) entry which is preliminary data.</text>
</comment>
<feature type="compositionally biased region" description="Basic residues" evidence="1">
    <location>
        <begin position="480"/>
        <end position="491"/>
    </location>
</feature>
<feature type="compositionally biased region" description="Low complexity" evidence="1">
    <location>
        <begin position="408"/>
        <end position="421"/>
    </location>
</feature>
<dbReference type="EMBL" id="JAKWBI020000433">
    <property type="protein sequence ID" value="KAJ2895046.1"/>
    <property type="molecule type" value="Genomic_DNA"/>
</dbReference>
<feature type="region of interest" description="Disordered" evidence="1">
    <location>
        <begin position="1"/>
        <end position="92"/>
    </location>
</feature>
<feature type="compositionally biased region" description="Polar residues" evidence="1">
    <location>
        <begin position="377"/>
        <end position="407"/>
    </location>
</feature>
<accession>A0AAD5RIZ3</accession>
<proteinExistence type="predicted"/>
<evidence type="ECO:0000256" key="1">
    <source>
        <dbReference type="SAM" id="MobiDB-lite"/>
    </source>
</evidence>
<feature type="compositionally biased region" description="Low complexity" evidence="1">
    <location>
        <begin position="68"/>
        <end position="89"/>
    </location>
</feature>
<reference evidence="2" key="1">
    <citation type="submission" date="2022-07" db="EMBL/GenBank/DDBJ databases">
        <title>Draft genome sequence of Zalerion maritima ATCC 34329, a (micro)plastics degrading marine fungus.</title>
        <authorList>
            <person name="Paco A."/>
            <person name="Goncalves M.F.M."/>
            <person name="Rocha-Santos T.A.P."/>
            <person name="Alves A."/>
        </authorList>
    </citation>
    <scope>NUCLEOTIDE SEQUENCE</scope>
    <source>
        <strain evidence="2">ATCC 34329</strain>
    </source>
</reference>
<organism evidence="2 3">
    <name type="scientific">Zalerion maritima</name>
    <dbReference type="NCBI Taxonomy" id="339359"/>
    <lineage>
        <taxon>Eukaryota</taxon>
        <taxon>Fungi</taxon>
        <taxon>Dikarya</taxon>
        <taxon>Ascomycota</taxon>
        <taxon>Pezizomycotina</taxon>
        <taxon>Sordariomycetes</taxon>
        <taxon>Lulworthiomycetidae</taxon>
        <taxon>Lulworthiales</taxon>
        <taxon>Lulworthiaceae</taxon>
        <taxon>Zalerion</taxon>
    </lineage>
</organism>
<feature type="region of interest" description="Disordered" evidence="1">
    <location>
        <begin position="355"/>
        <end position="494"/>
    </location>
</feature>
<evidence type="ECO:0000313" key="3">
    <source>
        <dbReference type="Proteomes" id="UP001201980"/>
    </source>
</evidence>
<dbReference type="AlphaFoldDB" id="A0AAD5RIZ3"/>
<protein>
    <submittedName>
        <fullName evidence="2">Uncharacterized protein</fullName>
    </submittedName>
</protein>
<name>A0AAD5RIZ3_9PEZI</name>